<accession>A0A1F4NSB1</accession>
<dbReference type="Proteomes" id="UP000176651">
    <property type="component" value="Unassembled WGS sequence"/>
</dbReference>
<proteinExistence type="predicted"/>
<evidence type="ECO:0000313" key="2">
    <source>
        <dbReference type="Proteomes" id="UP000176651"/>
    </source>
</evidence>
<comment type="caution">
    <text evidence="1">The sequence shown here is derived from an EMBL/GenBank/DDBJ whole genome shotgun (WGS) entry which is preliminary data.</text>
</comment>
<gene>
    <name evidence="1" type="ORF">A2V68_00620</name>
</gene>
<dbReference type="AlphaFoldDB" id="A0A1F4NSB1"/>
<protein>
    <submittedName>
        <fullName evidence="1">Uncharacterized protein</fullName>
    </submittedName>
</protein>
<organism evidence="1 2">
    <name type="scientific">candidate division Kazan bacterium RBG_13_50_9</name>
    <dbReference type="NCBI Taxonomy" id="1798535"/>
    <lineage>
        <taxon>Bacteria</taxon>
        <taxon>Bacteria division Kazan-3B-28</taxon>
    </lineage>
</organism>
<reference evidence="1 2" key="1">
    <citation type="journal article" date="2016" name="Nat. Commun.">
        <title>Thousands of microbial genomes shed light on interconnected biogeochemical processes in an aquifer system.</title>
        <authorList>
            <person name="Anantharaman K."/>
            <person name="Brown C.T."/>
            <person name="Hug L.A."/>
            <person name="Sharon I."/>
            <person name="Castelle C.J."/>
            <person name="Probst A.J."/>
            <person name="Thomas B.C."/>
            <person name="Singh A."/>
            <person name="Wilkins M.J."/>
            <person name="Karaoz U."/>
            <person name="Brodie E.L."/>
            <person name="Williams K.H."/>
            <person name="Hubbard S.S."/>
            <person name="Banfield J.F."/>
        </authorList>
    </citation>
    <scope>NUCLEOTIDE SEQUENCE [LARGE SCALE GENOMIC DNA]</scope>
</reference>
<dbReference type="STRING" id="1798535.A2V68_00620"/>
<dbReference type="EMBL" id="META01000003">
    <property type="protein sequence ID" value="OGB74256.1"/>
    <property type="molecule type" value="Genomic_DNA"/>
</dbReference>
<sequence length="75" mass="8501">MRTDRLIDHQIKIEVTNSEGVIRFRLPDGQEIVWPIRDEAVAAGTFYLTLSPTPQLPTKDELAKQILKEILQGGE</sequence>
<name>A0A1F4NSB1_UNCK3</name>
<evidence type="ECO:0000313" key="1">
    <source>
        <dbReference type="EMBL" id="OGB74256.1"/>
    </source>
</evidence>